<dbReference type="InterPro" id="IPR043519">
    <property type="entry name" value="NT_sf"/>
</dbReference>
<keyword evidence="25" id="KW-0540">Nuclease</keyword>
<sequence>MEVRDIASRLEEIGVLLELKGENPFKVRAYQSGARTLESLEEDLDILIEEERLNEVKGIGQALTEKIIELRTTGELPFYDKLRASIPDGLIEMLEIPGFGPKKIRKVHKALGVETIDALKEVCESGQIAELPGFGAKSAANILSGIENRIAYGKRHLWWDVEKVALPLLEGLRSLPEVDRAEVAGSFRRARETVGDLDFIVASSRPAPIMEWFTTRKNVVEVSAKGETKSSVRFDGGLQADLRVVPGDRFVFALHHFTGSKDHNVKMRQRALGLGLSLSEWGIFNKGDEPSEESGKAYDRPLAKKGIEEEADLFEALGLDFVPPERREGIDEIELAEKHKLEKPLPLDVLKGTFHNHTKASDGHNTLEEMSQAAADMGLEYIGIADHSKASFQANGLSEERLLEQVREIHALNKNRGKRAHLFAGSEVDILKDGSLDFEKDILKELDYCVLSVHGSMSGQSETEMTQRIIRAIETDTGCLKILGHPTGRLLLRREGYAVNVRKLIDAARDNGVLIELNANPWRMDMDWRYWAYAKEQGVPCVITPDAHRIDDLAFLRVGILTARKAGLTPVDVFNASSLDKIKSALKKAKA</sequence>
<evidence type="ECO:0000256" key="19">
    <source>
        <dbReference type="ARBA" id="ARBA00044678"/>
    </source>
</evidence>
<comment type="function">
    <text evidence="20">Repair polymerase that plays a key role in base-excision repair. During this process, the damaged base is excised by specific DNA glycosylases, the DNA backbone is nicked at the abasic site by an apurinic/apyrimidic (AP) endonuclease, and POLB removes 5'-deoxyribose-phosphate from the preincised AP site acting as a 5'-deoxyribose-phosphate lyase (5'-dRP lyase); through its DNA polymerase activity, it adds one nucleotide to the 3' end of the arising single-nucleotide gap. Conducts 'gap-filling' DNA synthesis in a stepwise distributive fashion rather than in a processive fashion as for other DNA polymerases. It is also able to cleave sugar-phosphate bonds 3' to an intact AP site, acting as an AP lyase.</text>
</comment>
<dbReference type="PRINTS" id="PR00869">
    <property type="entry name" value="DNAPOLX"/>
</dbReference>
<comment type="subcellular location">
    <subcellularLocation>
        <location evidence="2">Cytoplasm</location>
    </subcellularLocation>
</comment>
<dbReference type="NCBIfam" id="NF006375">
    <property type="entry name" value="PRK08609.1"/>
    <property type="match status" value="1"/>
</dbReference>
<dbReference type="SUPFAM" id="SSF81301">
    <property type="entry name" value="Nucleotidyltransferase"/>
    <property type="match status" value="1"/>
</dbReference>
<comment type="catalytic activity">
    <reaction evidence="19">
        <text>a 5'-end 2'-deoxyribose-2'-deoxyribonucleotide-DNA = (2E,4S)-4-hydroxypenten-2-al-5-phosphate + a 5'-end 5'-phospho-2'-deoxyribonucleoside-DNA + H(+)</text>
        <dbReference type="Rhea" id="RHEA:76255"/>
        <dbReference type="Rhea" id="RHEA-COMP:13180"/>
        <dbReference type="Rhea" id="RHEA-COMP:18657"/>
        <dbReference type="ChEBI" id="CHEBI:15378"/>
        <dbReference type="ChEBI" id="CHEBI:136412"/>
        <dbReference type="ChEBI" id="CHEBI:195194"/>
        <dbReference type="ChEBI" id="CHEBI:195195"/>
    </reaction>
</comment>
<dbReference type="InterPro" id="IPR022311">
    <property type="entry name" value="PolX-like"/>
</dbReference>
<evidence type="ECO:0000256" key="1">
    <source>
        <dbReference type="ARBA" id="ARBA00001946"/>
    </source>
</evidence>
<evidence type="ECO:0000259" key="24">
    <source>
        <dbReference type="SMART" id="SM00483"/>
    </source>
</evidence>
<dbReference type="InterPro" id="IPR004013">
    <property type="entry name" value="PHP_dom"/>
</dbReference>
<evidence type="ECO:0000256" key="17">
    <source>
        <dbReference type="ARBA" id="ARBA00035726"/>
    </source>
</evidence>
<feature type="domain" description="DNA-directed DNA polymerase X" evidence="24">
    <location>
        <begin position="1"/>
        <end position="328"/>
    </location>
</feature>
<dbReference type="SMART" id="SM00278">
    <property type="entry name" value="HhH1"/>
    <property type="match status" value="3"/>
</dbReference>
<dbReference type="AlphaFoldDB" id="A0A6B2M220"/>
<dbReference type="EC" id="4.2.99.18" evidence="4"/>
<dbReference type="SUPFAM" id="SSF47802">
    <property type="entry name" value="DNA polymerase beta, N-terminal domain-like"/>
    <property type="match status" value="1"/>
</dbReference>
<dbReference type="InterPro" id="IPR010996">
    <property type="entry name" value="HHH_MUS81"/>
</dbReference>
<dbReference type="Pfam" id="PF02811">
    <property type="entry name" value="PHP"/>
    <property type="match status" value="1"/>
</dbReference>
<dbReference type="PANTHER" id="PTHR36928">
    <property type="entry name" value="PHOSPHATASE YCDX-RELATED"/>
    <property type="match status" value="1"/>
</dbReference>
<dbReference type="SMART" id="SM00481">
    <property type="entry name" value="POLIIIAc"/>
    <property type="match status" value="1"/>
</dbReference>
<keyword evidence="14" id="KW-0915">Sodium</keyword>
<evidence type="ECO:0000256" key="16">
    <source>
        <dbReference type="ARBA" id="ARBA00035717"/>
    </source>
</evidence>
<feature type="domain" description="Polymerase/histidinol phosphatase N-terminal" evidence="23">
    <location>
        <begin position="352"/>
        <end position="432"/>
    </location>
</feature>
<dbReference type="Gene3D" id="3.30.460.10">
    <property type="entry name" value="Beta Polymerase, domain 2"/>
    <property type="match status" value="1"/>
</dbReference>
<dbReference type="InterPro" id="IPR003583">
    <property type="entry name" value="Hlx-hairpin-Hlx_DNA-bd_motif"/>
</dbReference>
<evidence type="ECO:0000256" key="4">
    <source>
        <dbReference type="ARBA" id="ARBA00012720"/>
    </source>
</evidence>
<keyword evidence="11" id="KW-0227">DNA damage</keyword>
<dbReference type="Pfam" id="PF14520">
    <property type="entry name" value="HHH_5"/>
    <property type="match status" value="1"/>
</dbReference>
<accession>A0A6B2M220</accession>
<evidence type="ECO:0000259" key="23">
    <source>
        <dbReference type="SMART" id="SM00481"/>
    </source>
</evidence>
<dbReference type="CDD" id="cd07436">
    <property type="entry name" value="PHP_PolX"/>
    <property type="match status" value="1"/>
</dbReference>
<dbReference type="InterPro" id="IPR022312">
    <property type="entry name" value="DNA_pol_X"/>
</dbReference>
<dbReference type="Gene3D" id="1.10.150.20">
    <property type="entry name" value="5' to 3' exonuclease, C-terminal subdomain"/>
    <property type="match status" value="1"/>
</dbReference>
<dbReference type="Gene3D" id="3.20.20.140">
    <property type="entry name" value="Metal-dependent hydrolases"/>
    <property type="match status" value="1"/>
</dbReference>
<evidence type="ECO:0000256" key="14">
    <source>
        <dbReference type="ARBA" id="ARBA00023053"/>
    </source>
</evidence>
<evidence type="ECO:0000256" key="10">
    <source>
        <dbReference type="ARBA" id="ARBA00022705"/>
    </source>
</evidence>
<protein>
    <recommendedName>
        <fullName evidence="5">DNA polymerase beta</fullName>
        <ecNumber evidence="3">2.7.7.7</ecNumber>
        <ecNumber evidence="4">4.2.99.18</ecNumber>
    </recommendedName>
    <alternativeName>
        <fullName evidence="16">5'-deoxyribose-phosphate lyase</fullName>
    </alternativeName>
    <alternativeName>
        <fullName evidence="17">AP lyase</fullName>
    </alternativeName>
</protein>
<dbReference type="GO" id="GO:0003677">
    <property type="term" value="F:DNA binding"/>
    <property type="evidence" value="ECO:0007669"/>
    <property type="project" value="InterPro"/>
</dbReference>
<evidence type="ECO:0000256" key="9">
    <source>
        <dbReference type="ARBA" id="ARBA00022695"/>
    </source>
</evidence>
<dbReference type="InterPro" id="IPR002054">
    <property type="entry name" value="DNA-dir_DNA_pol_X"/>
</dbReference>
<evidence type="ECO:0000256" key="11">
    <source>
        <dbReference type="ARBA" id="ARBA00022763"/>
    </source>
</evidence>
<keyword evidence="6" id="KW-0488">Methylation</keyword>
<evidence type="ECO:0000256" key="20">
    <source>
        <dbReference type="ARBA" id="ARBA00045548"/>
    </source>
</evidence>
<evidence type="ECO:0000256" key="6">
    <source>
        <dbReference type="ARBA" id="ARBA00022481"/>
    </source>
</evidence>
<keyword evidence="7" id="KW-0237">DNA synthesis</keyword>
<dbReference type="RefSeq" id="WP_163964215.1">
    <property type="nucleotide sequence ID" value="NZ_JAAGNX010000002.1"/>
</dbReference>
<keyword evidence="25" id="KW-0378">Hydrolase</keyword>
<dbReference type="GO" id="GO:0008270">
    <property type="term" value="F:zinc ion binding"/>
    <property type="evidence" value="ECO:0007669"/>
    <property type="project" value="TreeGrafter"/>
</dbReference>
<evidence type="ECO:0000256" key="2">
    <source>
        <dbReference type="ARBA" id="ARBA00004496"/>
    </source>
</evidence>
<evidence type="ECO:0000256" key="21">
    <source>
        <dbReference type="ARBA" id="ARBA00049244"/>
    </source>
</evidence>
<evidence type="ECO:0000256" key="12">
    <source>
        <dbReference type="ARBA" id="ARBA00022843"/>
    </source>
</evidence>
<organism evidence="25 26">
    <name type="scientific">Oceanipulchritudo coccoides</name>
    <dbReference type="NCBI Taxonomy" id="2706888"/>
    <lineage>
        <taxon>Bacteria</taxon>
        <taxon>Pseudomonadati</taxon>
        <taxon>Verrucomicrobiota</taxon>
        <taxon>Opitutia</taxon>
        <taxon>Puniceicoccales</taxon>
        <taxon>Oceanipulchritudinaceae</taxon>
        <taxon>Oceanipulchritudo</taxon>
    </lineage>
</organism>
<dbReference type="SUPFAM" id="SSF158702">
    <property type="entry name" value="Sec63 N-terminal domain-like"/>
    <property type="match status" value="1"/>
</dbReference>
<dbReference type="PRINTS" id="PR00870">
    <property type="entry name" value="DNAPOLXBETA"/>
</dbReference>
<dbReference type="SMART" id="SM00483">
    <property type="entry name" value="POLXc"/>
    <property type="match status" value="1"/>
</dbReference>
<keyword evidence="8" id="KW-0808">Transferase</keyword>
<dbReference type="PIRSF" id="PIRSF005047">
    <property type="entry name" value="UCP005047_YshC"/>
    <property type="match status" value="1"/>
</dbReference>
<keyword evidence="26" id="KW-1185">Reference proteome</keyword>
<evidence type="ECO:0000256" key="5">
    <source>
        <dbReference type="ARBA" id="ARBA00020020"/>
    </source>
</evidence>
<feature type="domain" description="Helix-hairpin-helix DNA-binding motif class 1" evidence="22">
    <location>
        <begin position="51"/>
        <end position="70"/>
    </location>
</feature>
<dbReference type="EC" id="2.7.7.7" evidence="3"/>
<evidence type="ECO:0000256" key="7">
    <source>
        <dbReference type="ARBA" id="ARBA00022634"/>
    </source>
</evidence>
<feature type="domain" description="Helix-hairpin-helix DNA-binding motif class 1" evidence="22">
    <location>
        <begin position="91"/>
        <end position="110"/>
    </location>
</feature>
<name>A0A6B2M220_9BACT</name>
<evidence type="ECO:0000313" key="26">
    <source>
        <dbReference type="Proteomes" id="UP000478417"/>
    </source>
</evidence>
<evidence type="ECO:0000256" key="8">
    <source>
        <dbReference type="ARBA" id="ARBA00022679"/>
    </source>
</evidence>
<comment type="caution">
    <text evidence="25">The sequence shown here is derived from an EMBL/GenBank/DDBJ whole genome shotgun (WGS) entry which is preliminary data.</text>
</comment>
<dbReference type="InterPro" id="IPR027421">
    <property type="entry name" value="DNA_pol_lamdba_lyase_dom_sf"/>
</dbReference>
<reference evidence="25 26" key="1">
    <citation type="submission" date="2020-02" db="EMBL/GenBank/DDBJ databases">
        <title>Albibacoteraceae fam. nov., the first described family within the subdivision 4 Verrucomicrobia.</title>
        <authorList>
            <person name="Xi F."/>
        </authorList>
    </citation>
    <scope>NUCLEOTIDE SEQUENCE [LARGE SCALE GENOMIC DNA]</scope>
    <source>
        <strain evidence="25 26">CK1056</strain>
    </source>
</reference>
<evidence type="ECO:0000256" key="18">
    <source>
        <dbReference type="ARBA" id="ARBA00044632"/>
    </source>
</evidence>
<dbReference type="GO" id="GO:0004527">
    <property type="term" value="F:exonuclease activity"/>
    <property type="evidence" value="ECO:0007669"/>
    <property type="project" value="UniProtKB-KW"/>
</dbReference>
<dbReference type="Gene3D" id="3.30.210.10">
    <property type="entry name" value="DNA polymerase, thumb domain"/>
    <property type="match status" value="1"/>
</dbReference>
<keyword evidence="9" id="KW-0548">Nucleotidyltransferase</keyword>
<dbReference type="Pfam" id="PF14716">
    <property type="entry name" value="HHH_8"/>
    <property type="match status" value="1"/>
</dbReference>
<dbReference type="SUPFAM" id="SSF89550">
    <property type="entry name" value="PHP domain-like"/>
    <property type="match status" value="1"/>
</dbReference>
<dbReference type="GO" id="GO:0005829">
    <property type="term" value="C:cytosol"/>
    <property type="evidence" value="ECO:0007669"/>
    <property type="project" value="TreeGrafter"/>
</dbReference>
<comment type="catalytic activity">
    <reaction evidence="21">
        <text>DNA(n) + a 2'-deoxyribonucleoside 5'-triphosphate = DNA(n+1) + diphosphate</text>
        <dbReference type="Rhea" id="RHEA:22508"/>
        <dbReference type="Rhea" id="RHEA-COMP:17339"/>
        <dbReference type="Rhea" id="RHEA-COMP:17340"/>
        <dbReference type="ChEBI" id="CHEBI:33019"/>
        <dbReference type="ChEBI" id="CHEBI:61560"/>
        <dbReference type="ChEBI" id="CHEBI:173112"/>
        <dbReference type="EC" id="2.7.7.7"/>
    </reaction>
</comment>
<gene>
    <name evidence="25" type="primary">polX</name>
    <name evidence="25" type="ORF">G0Q06_07970</name>
</gene>
<dbReference type="Proteomes" id="UP000478417">
    <property type="component" value="Unassembled WGS sequence"/>
</dbReference>
<dbReference type="InterPro" id="IPR037160">
    <property type="entry name" value="DNA_Pol_thumb_sf"/>
</dbReference>
<evidence type="ECO:0000259" key="22">
    <source>
        <dbReference type="SMART" id="SM00278"/>
    </source>
</evidence>
<dbReference type="GO" id="GO:0006281">
    <property type="term" value="P:DNA repair"/>
    <property type="evidence" value="ECO:0007669"/>
    <property type="project" value="UniProtKB-KW"/>
</dbReference>
<dbReference type="GO" id="GO:0003887">
    <property type="term" value="F:DNA-directed DNA polymerase activity"/>
    <property type="evidence" value="ECO:0007669"/>
    <property type="project" value="UniProtKB-KW"/>
</dbReference>
<dbReference type="PANTHER" id="PTHR36928:SF1">
    <property type="entry name" value="PHOSPHATASE YCDX-RELATED"/>
    <property type="match status" value="1"/>
</dbReference>
<dbReference type="InterPro" id="IPR002008">
    <property type="entry name" value="DNA_pol_X_beta-like"/>
</dbReference>
<feature type="domain" description="Helix-hairpin-helix DNA-binding motif class 1" evidence="22">
    <location>
        <begin position="126"/>
        <end position="145"/>
    </location>
</feature>
<dbReference type="InterPro" id="IPR016195">
    <property type="entry name" value="Pol/histidinol_Pase-like"/>
</dbReference>
<evidence type="ECO:0000256" key="13">
    <source>
        <dbReference type="ARBA" id="ARBA00022932"/>
    </source>
</evidence>
<keyword evidence="10" id="KW-0235">DNA replication</keyword>
<dbReference type="EMBL" id="JAAGNX010000002">
    <property type="protein sequence ID" value="NDV62382.1"/>
    <property type="molecule type" value="Genomic_DNA"/>
</dbReference>
<dbReference type="GO" id="GO:0042578">
    <property type="term" value="F:phosphoric ester hydrolase activity"/>
    <property type="evidence" value="ECO:0007669"/>
    <property type="project" value="TreeGrafter"/>
</dbReference>
<dbReference type="GO" id="GO:0140078">
    <property type="term" value="F:class I DNA-(apurinic or apyrimidinic site) endonuclease activity"/>
    <property type="evidence" value="ECO:0007669"/>
    <property type="project" value="UniProtKB-EC"/>
</dbReference>
<keyword evidence="15" id="KW-0234">DNA repair</keyword>
<dbReference type="Pfam" id="PF14791">
    <property type="entry name" value="DNA_pol_B_thumb"/>
    <property type="match status" value="1"/>
</dbReference>
<comment type="catalytic activity">
    <reaction evidence="18">
        <text>2'-deoxyribonucleotide-(2'-deoxyribose 5'-phosphate)-2'-deoxyribonucleotide-DNA = a 3'-end 2'-deoxyribonucleotide-(2,3-dehydro-2,3-deoxyribose 5'-phosphate)-DNA + a 5'-end 5'-phospho-2'-deoxyribonucleoside-DNA + H(+)</text>
        <dbReference type="Rhea" id="RHEA:66592"/>
        <dbReference type="Rhea" id="RHEA-COMP:13180"/>
        <dbReference type="Rhea" id="RHEA-COMP:16897"/>
        <dbReference type="Rhea" id="RHEA-COMP:17067"/>
        <dbReference type="ChEBI" id="CHEBI:15378"/>
        <dbReference type="ChEBI" id="CHEBI:136412"/>
        <dbReference type="ChEBI" id="CHEBI:157695"/>
        <dbReference type="ChEBI" id="CHEBI:167181"/>
        <dbReference type="EC" id="4.2.99.18"/>
    </reaction>
</comment>
<dbReference type="InterPro" id="IPR003141">
    <property type="entry name" value="Pol/His_phosphatase_N"/>
</dbReference>
<dbReference type="InterPro" id="IPR050243">
    <property type="entry name" value="PHP_phosphatase"/>
</dbReference>
<evidence type="ECO:0000313" key="25">
    <source>
        <dbReference type="EMBL" id="NDV62382.1"/>
    </source>
</evidence>
<evidence type="ECO:0000256" key="3">
    <source>
        <dbReference type="ARBA" id="ARBA00012417"/>
    </source>
</evidence>
<proteinExistence type="predicted"/>
<dbReference type="InterPro" id="IPR047967">
    <property type="entry name" value="PolX_PHP"/>
</dbReference>
<keyword evidence="25" id="KW-0269">Exonuclease</keyword>
<dbReference type="InterPro" id="IPR029398">
    <property type="entry name" value="PolB_thumb"/>
</dbReference>
<keyword evidence="12" id="KW-0832">Ubl conjugation</keyword>
<keyword evidence="13" id="KW-0239">DNA-directed DNA polymerase</keyword>
<dbReference type="Gene3D" id="1.10.150.110">
    <property type="entry name" value="DNA polymerase beta, N-terminal domain-like"/>
    <property type="match status" value="1"/>
</dbReference>
<evidence type="ECO:0000256" key="15">
    <source>
        <dbReference type="ARBA" id="ARBA00023204"/>
    </source>
</evidence>
<dbReference type="CDD" id="cd00141">
    <property type="entry name" value="NT_POLXc"/>
    <property type="match status" value="1"/>
</dbReference>
<comment type="cofactor">
    <cofactor evidence="1">
        <name>Mg(2+)</name>
        <dbReference type="ChEBI" id="CHEBI:18420"/>
    </cofactor>
</comment>